<dbReference type="GO" id="GO:0007165">
    <property type="term" value="P:signal transduction"/>
    <property type="evidence" value="ECO:0007669"/>
    <property type="project" value="InterPro"/>
</dbReference>
<dbReference type="STRING" id="6205.A0A0R3WK05"/>
<dbReference type="GO" id="GO:0005096">
    <property type="term" value="F:GTPase activator activity"/>
    <property type="evidence" value="ECO:0007669"/>
    <property type="project" value="UniProtKB-KW"/>
</dbReference>
<dbReference type="InterPro" id="IPR008936">
    <property type="entry name" value="Rho_GTPase_activation_prot"/>
</dbReference>
<gene>
    <name evidence="3" type="ORF">TTAC_LOCUS1032</name>
</gene>
<dbReference type="GO" id="GO:0005737">
    <property type="term" value="C:cytoplasm"/>
    <property type="evidence" value="ECO:0007669"/>
    <property type="project" value="TreeGrafter"/>
</dbReference>
<dbReference type="Pfam" id="PF00620">
    <property type="entry name" value="RhoGAP"/>
    <property type="match status" value="1"/>
</dbReference>
<dbReference type="Gene3D" id="1.10.555.10">
    <property type="entry name" value="Rho GTPase activation protein"/>
    <property type="match status" value="1"/>
</dbReference>
<reference evidence="3 4" key="2">
    <citation type="submission" date="2018-11" db="EMBL/GenBank/DDBJ databases">
        <authorList>
            <consortium name="Pathogen Informatics"/>
        </authorList>
    </citation>
    <scope>NUCLEOTIDE SEQUENCE [LARGE SCALE GENOMIC DNA]</scope>
</reference>
<dbReference type="InterPro" id="IPR000198">
    <property type="entry name" value="RhoGAP_dom"/>
</dbReference>
<evidence type="ECO:0000313" key="3">
    <source>
        <dbReference type="EMBL" id="VDM17337.1"/>
    </source>
</evidence>
<accession>A0A0R3WK05</accession>
<dbReference type="WBParaSite" id="TTAC_0000103101-mRNA-1">
    <property type="protein sequence ID" value="TTAC_0000103101-mRNA-1"/>
    <property type="gene ID" value="TTAC_0000103101"/>
</dbReference>
<keyword evidence="4" id="KW-1185">Reference proteome</keyword>
<keyword evidence="1" id="KW-0343">GTPase activation</keyword>
<dbReference type="PROSITE" id="PS50238">
    <property type="entry name" value="RHOGAP"/>
    <property type="match status" value="1"/>
</dbReference>
<feature type="domain" description="Rho-GAP" evidence="2">
    <location>
        <begin position="92"/>
        <end position="305"/>
    </location>
</feature>
<dbReference type="SMART" id="SM00324">
    <property type="entry name" value="RhoGAP"/>
    <property type="match status" value="1"/>
</dbReference>
<dbReference type="Proteomes" id="UP000274429">
    <property type="component" value="Unassembled WGS sequence"/>
</dbReference>
<proteinExistence type="predicted"/>
<evidence type="ECO:0000256" key="1">
    <source>
        <dbReference type="ARBA" id="ARBA00022468"/>
    </source>
</evidence>
<reference evidence="5" key="1">
    <citation type="submission" date="2017-02" db="UniProtKB">
        <authorList>
            <consortium name="WormBaseParasite"/>
        </authorList>
    </citation>
    <scope>IDENTIFICATION</scope>
</reference>
<protein>
    <submittedName>
        <fullName evidence="5">Rho-GAP domain-containing protein</fullName>
    </submittedName>
</protein>
<dbReference type="OrthoDB" id="10061772at2759"/>
<dbReference type="PANTHER" id="PTHR14963">
    <property type="entry name" value="RHO GTPASE ACTIVATING PROTEIN 18,19-RELATED"/>
    <property type="match status" value="1"/>
</dbReference>
<evidence type="ECO:0000313" key="4">
    <source>
        <dbReference type="Proteomes" id="UP000274429"/>
    </source>
</evidence>
<sequence length="405" mass="45166">MLVDKENQASSVCSDYGRRLLEAVQETPEINDFRARCPGKFRSICFLHLSFAIDVPLNLFHECKNSDQIVNEPSGRRIFSRLWRNGGDSQSLSLTSGLLEKLIYLMTMLETTGGFQAEGVFRKTGSLAQQRSVTESLLNPDFDCTTFAWTKFSPHELAGALKSIIGHLAQPLLTSTLTPLFIEAIRLWGREAGTREGRENMSPTDLLAYGKQVKSLRLLVQLLPAPNRSLLKHLLRLLGLVSEHVMQNRMTGTALGTVFGPVFVPSVFGEVINESQCKNSNSFKKDYQEAILLATRLIELNDKLFLLPTALIEDIRHNSKESLSQEAEERQEDRDTLRCSPYRWGRHLRRSNSPLQTSVRFASLSSVSTTVSSLQTSPSLKAVTGEVSNTTPSATVITTAITYQQ</sequence>
<dbReference type="GO" id="GO:0051056">
    <property type="term" value="P:regulation of small GTPase mediated signal transduction"/>
    <property type="evidence" value="ECO:0007669"/>
    <property type="project" value="TreeGrafter"/>
</dbReference>
<organism evidence="5">
    <name type="scientific">Hydatigena taeniaeformis</name>
    <name type="common">Feline tapeworm</name>
    <name type="synonym">Taenia taeniaeformis</name>
    <dbReference type="NCBI Taxonomy" id="6205"/>
    <lineage>
        <taxon>Eukaryota</taxon>
        <taxon>Metazoa</taxon>
        <taxon>Spiralia</taxon>
        <taxon>Lophotrochozoa</taxon>
        <taxon>Platyhelminthes</taxon>
        <taxon>Cestoda</taxon>
        <taxon>Eucestoda</taxon>
        <taxon>Cyclophyllidea</taxon>
        <taxon>Taeniidae</taxon>
        <taxon>Hydatigera</taxon>
    </lineage>
</organism>
<dbReference type="PANTHER" id="PTHR14963:SF7">
    <property type="entry name" value="RHO GTPASE-ACTIVATING PROTEIN 19"/>
    <property type="match status" value="1"/>
</dbReference>
<dbReference type="AlphaFoldDB" id="A0A0R3WK05"/>
<dbReference type="EMBL" id="UYWX01000161">
    <property type="protein sequence ID" value="VDM17337.1"/>
    <property type="molecule type" value="Genomic_DNA"/>
</dbReference>
<evidence type="ECO:0000259" key="2">
    <source>
        <dbReference type="PROSITE" id="PS50238"/>
    </source>
</evidence>
<name>A0A0R3WK05_HYDTA</name>
<evidence type="ECO:0000313" key="5">
    <source>
        <dbReference type="WBParaSite" id="TTAC_0000103101-mRNA-1"/>
    </source>
</evidence>
<dbReference type="SUPFAM" id="SSF48350">
    <property type="entry name" value="GTPase activation domain, GAP"/>
    <property type="match status" value="1"/>
</dbReference>